<dbReference type="PRINTS" id="PR00328">
    <property type="entry name" value="SAR1GTPBP"/>
</dbReference>
<keyword evidence="9" id="KW-1185">Reference proteome</keyword>
<dbReference type="AlphaFoldDB" id="A0A1Y1IDC1"/>
<keyword evidence="5 6" id="KW-0342">GTP-binding</keyword>
<dbReference type="GO" id="GO:0016192">
    <property type="term" value="P:vesicle-mediated transport"/>
    <property type="evidence" value="ECO:0000318"/>
    <property type="project" value="GO_Central"/>
</dbReference>
<dbReference type="Pfam" id="PF00025">
    <property type="entry name" value="Arf"/>
    <property type="match status" value="1"/>
</dbReference>
<keyword evidence="7" id="KW-0460">Magnesium</keyword>
<dbReference type="EMBL" id="DF237423">
    <property type="protein sequence ID" value="GAQ88964.1"/>
    <property type="molecule type" value="Genomic_DNA"/>
</dbReference>
<evidence type="ECO:0000313" key="9">
    <source>
        <dbReference type="Proteomes" id="UP000054558"/>
    </source>
</evidence>
<dbReference type="PROSITE" id="PS51417">
    <property type="entry name" value="ARF"/>
    <property type="match status" value="1"/>
</dbReference>
<dbReference type="GO" id="GO:0003924">
    <property type="term" value="F:GTPase activity"/>
    <property type="evidence" value="ECO:0007669"/>
    <property type="project" value="InterPro"/>
</dbReference>
<name>A0A1Y1IDC1_KLENI</name>
<gene>
    <name evidence="8" type="ORF">KFL_004740040</name>
</gene>
<feature type="binding site" evidence="6">
    <location>
        <begin position="88"/>
        <end position="91"/>
    </location>
    <ligand>
        <name>GTP</name>
        <dbReference type="ChEBI" id="CHEBI:37565"/>
    </ligand>
</feature>
<dbReference type="PANTHER" id="PTHR11711">
    <property type="entry name" value="ADP RIBOSYLATION FACTOR-RELATED"/>
    <property type="match status" value="1"/>
</dbReference>
<dbReference type="GO" id="GO:0046872">
    <property type="term" value="F:metal ion binding"/>
    <property type="evidence" value="ECO:0007669"/>
    <property type="project" value="UniProtKB-KW"/>
</dbReference>
<evidence type="ECO:0000256" key="1">
    <source>
        <dbReference type="ARBA" id="ARBA00010290"/>
    </source>
</evidence>
<dbReference type="GO" id="GO:0006886">
    <property type="term" value="P:intracellular protein transport"/>
    <property type="evidence" value="ECO:0000318"/>
    <property type="project" value="GO_Central"/>
</dbReference>
<dbReference type="GO" id="GO:0005525">
    <property type="term" value="F:GTP binding"/>
    <property type="evidence" value="ECO:0000318"/>
    <property type="project" value="GO_Central"/>
</dbReference>
<dbReference type="GO" id="GO:0060271">
    <property type="term" value="P:cilium assembly"/>
    <property type="evidence" value="ECO:0000318"/>
    <property type="project" value="GO_Central"/>
</dbReference>
<feature type="binding site" evidence="7">
    <location>
        <position position="10"/>
    </location>
    <ligand>
        <name>Mg(2+)</name>
        <dbReference type="ChEBI" id="CHEBI:18420"/>
    </ligand>
</feature>
<keyword evidence="4" id="KW-0931">ER-Golgi transport</keyword>
<evidence type="ECO:0000313" key="8">
    <source>
        <dbReference type="EMBL" id="GAQ88964.1"/>
    </source>
</evidence>
<proteinExistence type="inferred from homology"/>
<organism evidence="8 9">
    <name type="scientific">Klebsormidium nitens</name>
    <name type="common">Green alga</name>
    <name type="synonym">Ulothrix nitens</name>
    <dbReference type="NCBI Taxonomy" id="105231"/>
    <lineage>
        <taxon>Eukaryota</taxon>
        <taxon>Viridiplantae</taxon>
        <taxon>Streptophyta</taxon>
        <taxon>Klebsormidiophyceae</taxon>
        <taxon>Klebsormidiales</taxon>
        <taxon>Klebsormidiaceae</taxon>
        <taxon>Klebsormidium</taxon>
    </lineage>
</organism>
<accession>A0A1Y1IDC1</accession>
<evidence type="ECO:0000256" key="3">
    <source>
        <dbReference type="ARBA" id="ARBA00022741"/>
    </source>
</evidence>
<protein>
    <submittedName>
        <fullName evidence="8">ADP-ribosylation factor</fullName>
    </submittedName>
</protein>
<dbReference type="SUPFAM" id="SSF52540">
    <property type="entry name" value="P-loop containing nucleoside triphosphate hydrolases"/>
    <property type="match status" value="1"/>
</dbReference>
<dbReference type="STRING" id="105231.A0A1Y1IDC1"/>
<reference evidence="8 9" key="1">
    <citation type="journal article" date="2014" name="Nat. Commun.">
        <title>Klebsormidium flaccidum genome reveals primary factors for plant terrestrial adaptation.</title>
        <authorList>
            <person name="Hori K."/>
            <person name="Maruyama F."/>
            <person name="Fujisawa T."/>
            <person name="Togashi T."/>
            <person name="Yamamoto N."/>
            <person name="Seo M."/>
            <person name="Sato S."/>
            <person name="Yamada T."/>
            <person name="Mori H."/>
            <person name="Tajima N."/>
            <person name="Moriyama T."/>
            <person name="Ikeuchi M."/>
            <person name="Watanabe M."/>
            <person name="Wada H."/>
            <person name="Kobayashi K."/>
            <person name="Saito M."/>
            <person name="Masuda T."/>
            <person name="Sasaki-Sekimoto Y."/>
            <person name="Mashiguchi K."/>
            <person name="Awai K."/>
            <person name="Shimojima M."/>
            <person name="Masuda S."/>
            <person name="Iwai M."/>
            <person name="Nobusawa T."/>
            <person name="Narise T."/>
            <person name="Kondo S."/>
            <person name="Saito H."/>
            <person name="Sato R."/>
            <person name="Murakawa M."/>
            <person name="Ihara Y."/>
            <person name="Oshima-Yamada Y."/>
            <person name="Ohtaka K."/>
            <person name="Satoh M."/>
            <person name="Sonobe K."/>
            <person name="Ishii M."/>
            <person name="Ohtani R."/>
            <person name="Kanamori-Sato M."/>
            <person name="Honoki R."/>
            <person name="Miyazaki D."/>
            <person name="Mochizuki H."/>
            <person name="Umetsu J."/>
            <person name="Higashi K."/>
            <person name="Shibata D."/>
            <person name="Kamiya Y."/>
            <person name="Sato N."/>
            <person name="Nakamura Y."/>
            <person name="Tabata S."/>
            <person name="Ida S."/>
            <person name="Kurokawa K."/>
            <person name="Ohta H."/>
        </authorList>
    </citation>
    <scope>NUCLEOTIDE SEQUENCE [LARGE SCALE GENOMIC DNA]</scope>
    <source>
        <strain evidence="8 9">NIES-2285</strain>
    </source>
</reference>
<dbReference type="InterPro" id="IPR006689">
    <property type="entry name" value="Small_GTPase_ARF/SAR"/>
</dbReference>
<evidence type="ECO:0000256" key="2">
    <source>
        <dbReference type="ARBA" id="ARBA00022707"/>
    </source>
</evidence>
<dbReference type="Gene3D" id="3.40.50.300">
    <property type="entry name" value="P-loop containing nucleotide triphosphate hydrolases"/>
    <property type="match status" value="1"/>
</dbReference>
<evidence type="ECO:0000256" key="4">
    <source>
        <dbReference type="ARBA" id="ARBA00022892"/>
    </source>
</evidence>
<keyword evidence="4" id="KW-0813">Transport</keyword>
<keyword evidence="2" id="KW-0449">Lipoprotein</keyword>
<comment type="similarity">
    <text evidence="1">Belongs to the small GTPase superfamily. Arf family.</text>
</comment>
<dbReference type="GO" id="GO:0005930">
    <property type="term" value="C:axoneme"/>
    <property type="evidence" value="ECO:0000318"/>
    <property type="project" value="GO_Central"/>
</dbReference>
<feature type="binding site" evidence="6">
    <location>
        <position position="32"/>
    </location>
    <ligand>
        <name>GTP</name>
        <dbReference type="ChEBI" id="CHEBI:37565"/>
    </ligand>
</feature>
<keyword evidence="7" id="KW-0479">Metal-binding</keyword>
<dbReference type="GO" id="GO:0061512">
    <property type="term" value="P:protein localization to cilium"/>
    <property type="evidence" value="ECO:0000318"/>
    <property type="project" value="GO_Central"/>
</dbReference>
<sequence length="143" mass="15935">MERPSQVVPTVGFSVEKFVLDGMALTVVDMSGQEKYVKLWESFYKDIQAVVFVVDSADRARLSAAKALLDSVLERPELEHLPLLVFANKADLVHALPAVQVAQVLAVDRPGKRRAWHISASSALTGQGLEEGIKWLRDRLRNR</sequence>
<dbReference type="Proteomes" id="UP000054558">
    <property type="component" value="Unassembled WGS sequence"/>
</dbReference>
<keyword evidence="3 6" id="KW-0547">Nucleotide-binding</keyword>
<evidence type="ECO:0000256" key="7">
    <source>
        <dbReference type="PIRSR" id="PIRSR606689-2"/>
    </source>
</evidence>
<dbReference type="InterPro" id="IPR027417">
    <property type="entry name" value="P-loop_NTPase"/>
</dbReference>
<dbReference type="OrthoDB" id="442317at2759"/>
<evidence type="ECO:0000256" key="6">
    <source>
        <dbReference type="PIRSR" id="PIRSR606689-1"/>
    </source>
</evidence>
<dbReference type="InterPro" id="IPR024156">
    <property type="entry name" value="Small_GTPase_ARF"/>
</dbReference>
<dbReference type="GO" id="GO:0005737">
    <property type="term" value="C:cytoplasm"/>
    <property type="evidence" value="ECO:0000318"/>
    <property type="project" value="GO_Central"/>
</dbReference>
<dbReference type="OMA" id="IHSTCAL"/>
<evidence type="ECO:0000256" key="5">
    <source>
        <dbReference type="ARBA" id="ARBA00023134"/>
    </source>
</evidence>
<dbReference type="SMART" id="SM00177">
    <property type="entry name" value="ARF"/>
    <property type="match status" value="1"/>
</dbReference>
<keyword evidence="2" id="KW-0519">Myristate</keyword>